<evidence type="ECO:0000256" key="1">
    <source>
        <dbReference type="ARBA" id="ARBA00004651"/>
    </source>
</evidence>
<feature type="transmembrane region" description="Helical" evidence="10">
    <location>
        <begin position="57"/>
        <end position="75"/>
    </location>
</feature>
<evidence type="ECO:0000256" key="4">
    <source>
        <dbReference type="ARBA" id="ARBA00022475"/>
    </source>
</evidence>
<comment type="subcellular location">
    <subcellularLocation>
        <location evidence="1 10">Cell membrane</location>
        <topology evidence="1 10">Multi-pass membrane protein</topology>
    </subcellularLocation>
</comment>
<organism evidence="12 13">
    <name type="scientific">Capnocytophaga ochracea</name>
    <dbReference type="NCBI Taxonomy" id="1018"/>
    <lineage>
        <taxon>Bacteria</taxon>
        <taxon>Pseudomonadati</taxon>
        <taxon>Bacteroidota</taxon>
        <taxon>Flavobacteriia</taxon>
        <taxon>Flavobacteriales</taxon>
        <taxon>Flavobacteriaceae</taxon>
        <taxon>Capnocytophaga</taxon>
    </lineage>
</organism>
<evidence type="ECO:0000256" key="3">
    <source>
        <dbReference type="ARBA" id="ARBA00022448"/>
    </source>
</evidence>
<evidence type="ECO:0000313" key="13">
    <source>
        <dbReference type="Proteomes" id="UP000249891"/>
    </source>
</evidence>
<evidence type="ECO:0000256" key="11">
    <source>
        <dbReference type="SAM" id="MobiDB-lite"/>
    </source>
</evidence>
<dbReference type="EMBL" id="UARG01000017">
    <property type="protein sequence ID" value="SQA77602.1"/>
    <property type="molecule type" value="Genomic_DNA"/>
</dbReference>
<evidence type="ECO:0000256" key="5">
    <source>
        <dbReference type="ARBA" id="ARBA00022692"/>
    </source>
</evidence>
<dbReference type="AlphaFoldDB" id="A0A2X2RB14"/>
<feature type="transmembrane region" description="Helical" evidence="10">
    <location>
        <begin position="6"/>
        <end position="24"/>
    </location>
</feature>
<feature type="compositionally biased region" description="Low complexity" evidence="11">
    <location>
        <begin position="102"/>
        <end position="119"/>
    </location>
</feature>
<keyword evidence="5 10" id="KW-0812">Transmembrane</keyword>
<gene>
    <name evidence="12" type="ORF">NCTC11546_00816</name>
</gene>
<sequence length="125" mass="12885">MTTFNIFLVLIVVVCLLLALVIMVQNPKGGGLSSTFGGNTQVVGGVKKTGDFLERSTWTFATALGVLILIANTLLQGNTGVNADSKLLDGNTPATPIENPLNQQAPANNATQMPATPATSSNTGN</sequence>
<keyword evidence="9 10" id="KW-0472">Membrane</keyword>
<dbReference type="GO" id="GO:0009306">
    <property type="term" value="P:protein secretion"/>
    <property type="evidence" value="ECO:0007669"/>
    <property type="project" value="UniProtKB-UniRule"/>
</dbReference>
<dbReference type="GO" id="GO:0043952">
    <property type="term" value="P:protein transport by the Sec complex"/>
    <property type="evidence" value="ECO:0007669"/>
    <property type="project" value="TreeGrafter"/>
</dbReference>
<keyword evidence="6 10" id="KW-0653">Protein transport</keyword>
<dbReference type="GO" id="GO:0065002">
    <property type="term" value="P:intracellular protein transmembrane transport"/>
    <property type="evidence" value="ECO:0007669"/>
    <property type="project" value="TreeGrafter"/>
</dbReference>
<keyword evidence="3 10" id="KW-0813">Transport</keyword>
<evidence type="ECO:0000313" key="12">
    <source>
        <dbReference type="EMBL" id="SQA77602.1"/>
    </source>
</evidence>
<evidence type="ECO:0000256" key="2">
    <source>
        <dbReference type="ARBA" id="ARBA00008445"/>
    </source>
</evidence>
<evidence type="ECO:0000256" key="10">
    <source>
        <dbReference type="RuleBase" id="RU365087"/>
    </source>
</evidence>
<dbReference type="InterPro" id="IPR004692">
    <property type="entry name" value="SecG"/>
</dbReference>
<dbReference type="RefSeq" id="WP_009417952.1">
    <property type="nucleotide sequence ID" value="NZ_UARG01000017.1"/>
</dbReference>
<evidence type="ECO:0000256" key="6">
    <source>
        <dbReference type="ARBA" id="ARBA00022927"/>
    </source>
</evidence>
<dbReference type="Proteomes" id="UP000249891">
    <property type="component" value="Unassembled WGS sequence"/>
</dbReference>
<evidence type="ECO:0000256" key="8">
    <source>
        <dbReference type="ARBA" id="ARBA00023010"/>
    </source>
</evidence>
<dbReference type="PANTHER" id="PTHR34182">
    <property type="entry name" value="PROTEIN-EXPORT MEMBRANE PROTEIN SECG"/>
    <property type="match status" value="1"/>
</dbReference>
<evidence type="ECO:0000256" key="9">
    <source>
        <dbReference type="ARBA" id="ARBA00023136"/>
    </source>
</evidence>
<feature type="region of interest" description="Disordered" evidence="11">
    <location>
        <begin position="85"/>
        <end position="125"/>
    </location>
</feature>
<name>A0A2X2RB14_CAPOC</name>
<evidence type="ECO:0000256" key="7">
    <source>
        <dbReference type="ARBA" id="ARBA00022989"/>
    </source>
</evidence>
<protein>
    <recommendedName>
        <fullName evidence="10">Protein-export membrane protein SecG</fullName>
    </recommendedName>
</protein>
<dbReference type="Pfam" id="PF03840">
    <property type="entry name" value="SecG"/>
    <property type="match status" value="1"/>
</dbReference>
<comment type="similarity">
    <text evidence="2 10">Belongs to the SecG family.</text>
</comment>
<dbReference type="GO" id="GO:0005886">
    <property type="term" value="C:plasma membrane"/>
    <property type="evidence" value="ECO:0007669"/>
    <property type="project" value="UniProtKB-SubCell"/>
</dbReference>
<dbReference type="NCBIfam" id="TIGR00810">
    <property type="entry name" value="secG"/>
    <property type="match status" value="1"/>
</dbReference>
<accession>A0A2X2RB14</accession>
<keyword evidence="4 10" id="KW-1003">Cell membrane</keyword>
<proteinExistence type="inferred from homology"/>
<dbReference type="PANTHER" id="PTHR34182:SF1">
    <property type="entry name" value="PROTEIN-EXPORT MEMBRANE PROTEIN SECG"/>
    <property type="match status" value="1"/>
</dbReference>
<keyword evidence="7 10" id="KW-1133">Transmembrane helix</keyword>
<comment type="function">
    <text evidence="10">Involved in protein export. Participates in an early event of protein translocation.</text>
</comment>
<reference evidence="12 13" key="1">
    <citation type="submission" date="2018-06" db="EMBL/GenBank/DDBJ databases">
        <authorList>
            <consortium name="Pathogen Informatics"/>
            <person name="Doyle S."/>
        </authorList>
    </citation>
    <scope>NUCLEOTIDE SEQUENCE [LARGE SCALE GENOMIC DNA]</scope>
    <source>
        <strain evidence="12 13">NCTC11546</strain>
    </source>
</reference>
<keyword evidence="8 10" id="KW-0811">Translocation</keyword>
<dbReference type="GO" id="GO:0015450">
    <property type="term" value="F:protein-transporting ATPase activity"/>
    <property type="evidence" value="ECO:0007669"/>
    <property type="project" value="UniProtKB-UniRule"/>
</dbReference>